<dbReference type="EMBL" id="CP145607">
    <property type="protein sequence ID" value="WWM70450.1"/>
    <property type="molecule type" value="Genomic_DNA"/>
</dbReference>
<evidence type="ECO:0000256" key="2">
    <source>
        <dbReference type="ARBA" id="ARBA00004249"/>
    </source>
</evidence>
<keyword evidence="9 12" id="KW-0653">Protein transport</keyword>
<accession>A0ABZ2G0G8</accession>
<name>A0ABZ2G0G8_9SPHN</name>
<keyword evidence="15" id="KW-1185">Reference proteome</keyword>
<keyword evidence="6" id="KW-1003">Cell membrane</keyword>
<comment type="function">
    <text evidence="1">Involved in the TonB-dependent energy-dependent transport of various receptor-bound substrates.</text>
</comment>
<reference evidence="14 15" key="1">
    <citation type="submission" date="2024-02" db="EMBL/GenBank/DDBJ databases">
        <title>Full genome sequence of Sphingomonas kaistensis.</title>
        <authorList>
            <person name="Poletto B.L."/>
            <person name="Silva G."/>
            <person name="Galante D."/>
            <person name="Campos K.R."/>
            <person name="Santos M.B.N."/>
            <person name="Sacchi C.T."/>
        </authorList>
    </citation>
    <scope>NUCLEOTIDE SEQUENCE [LARGE SCALE GENOMIC DNA]</scope>
    <source>
        <strain evidence="14 15">MA4R</strain>
    </source>
</reference>
<dbReference type="RefSeq" id="WP_338503226.1">
    <property type="nucleotide sequence ID" value="NZ_CP145607.1"/>
</dbReference>
<dbReference type="PANTHER" id="PTHR30558">
    <property type="entry name" value="EXBD MEMBRANE COMPONENT OF PMF-DRIVEN MACROMOLECULE IMPORT SYSTEM"/>
    <property type="match status" value="1"/>
</dbReference>
<evidence type="ECO:0000256" key="4">
    <source>
        <dbReference type="ARBA" id="ARBA00011471"/>
    </source>
</evidence>
<comment type="similarity">
    <text evidence="3 12">Belongs to the ExbD/TolR family.</text>
</comment>
<comment type="subunit">
    <text evidence="4">The accessory proteins ExbB and ExbD seem to form a complex with TonB.</text>
</comment>
<evidence type="ECO:0000256" key="13">
    <source>
        <dbReference type="SAM" id="Phobius"/>
    </source>
</evidence>
<proteinExistence type="inferred from homology"/>
<keyword evidence="10 13" id="KW-1133">Transmembrane helix</keyword>
<evidence type="ECO:0000256" key="6">
    <source>
        <dbReference type="ARBA" id="ARBA00022475"/>
    </source>
</evidence>
<evidence type="ECO:0000256" key="8">
    <source>
        <dbReference type="ARBA" id="ARBA00022692"/>
    </source>
</evidence>
<evidence type="ECO:0000256" key="1">
    <source>
        <dbReference type="ARBA" id="ARBA00003540"/>
    </source>
</evidence>
<evidence type="ECO:0000256" key="5">
    <source>
        <dbReference type="ARBA" id="ARBA00022448"/>
    </source>
</evidence>
<evidence type="ECO:0000256" key="12">
    <source>
        <dbReference type="RuleBase" id="RU003879"/>
    </source>
</evidence>
<evidence type="ECO:0000256" key="10">
    <source>
        <dbReference type="ARBA" id="ARBA00022989"/>
    </source>
</evidence>
<comment type="subcellular location">
    <subcellularLocation>
        <location evidence="2">Cell inner membrane</location>
        <topology evidence="2">Single-pass type II membrane protein</topology>
    </subcellularLocation>
    <subcellularLocation>
        <location evidence="12">Cell membrane</location>
        <topology evidence="12">Single-pass type II membrane protein</topology>
    </subcellularLocation>
</comment>
<evidence type="ECO:0000313" key="15">
    <source>
        <dbReference type="Proteomes" id="UP001382935"/>
    </source>
</evidence>
<keyword evidence="5 12" id="KW-0813">Transport</keyword>
<evidence type="ECO:0000256" key="9">
    <source>
        <dbReference type="ARBA" id="ARBA00022927"/>
    </source>
</evidence>
<evidence type="ECO:0000313" key="14">
    <source>
        <dbReference type="EMBL" id="WWM70450.1"/>
    </source>
</evidence>
<protein>
    <submittedName>
        <fullName evidence="14">Biopolymer transporter ExbD</fullName>
    </submittedName>
</protein>
<feature type="transmembrane region" description="Helical" evidence="13">
    <location>
        <begin position="20"/>
        <end position="38"/>
    </location>
</feature>
<dbReference type="Pfam" id="PF02472">
    <property type="entry name" value="ExbD"/>
    <property type="match status" value="1"/>
</dbReference>
<evidence type="ECO:0000256" key="11">
    <source>
        <dbReference type="ARBA" id="ARBA00023136"/>
    </source>
</evidence>
<gene>
    <name evidence="14" type="ORF">V6R86_07115</name>
</gene>
<sequence length="139" mass="14932">MVSLASAVPAAAEPMMELNTTPLIDIMLVLLIMFIITIPPQSHAVKLDLPGEGKAEPDPLRNKVVVTDTGGLLFNGAAVTPPELTTLFERMAQLPRQPELQLQPAAAAPYGAVDDVLVRAKKADLTRLGFVGNEAYQRF</sequence>
<evidence type="ECO:0000256" key="3">
    <source>
        <dbReference type="ARBA" id="ARBA00005811"/>
    </source>
</evidence>
<dbReference type="InterPro" id="IPR003400">
    <property type="entry name" value="ExbD"/>
</dbReference>
<evidence type="ECO:0000256" key="7">
    <source>
        <dbReference type="ARBA" id="ARBA00022519"/>
    </source>
</evidence>
<dbReference type="Proteomes" id="UP001382935">
    <property type="component" value="Chromosome"/>
</dbReference>
<keyword evidence="8 12" id="KW-0812">Transmembrane</keyword>
<keyword evidence="7" id="KW-0997">Cell inner membrane</keyword>
<dbReference type="PANTHER" id="PTHR30558:SF12">
    <property type="entry name" value="BIOPOLYMER TRANSPORT PROTEIN EXBD"/>
    <property type="match status" value="1"/>
</dbReference>
<organism evidence="14 15">
    <name type="scientific">Sphingomonas kaistensis</name>
    <dbReference type="NCBI Taxonomy" id="298708"/>
    <lineage>
        <taxon>Bacteria</taxon>
        <taxon>Pseudomonadati</taxon>
        <taxon>Pseudomonadota</taxon>
        <taxon>Alphaproteobacteria</taxon>
        <taxon>Sphingomonadales</taxon>
        <taxon>Sphingomonadaceae</taxon>
        <taxon>Sphingomonas</taxon>
    </lineage>
</organism>
<keyword evidence="11 13" id="KW-0472">Membrane</keyword>